<dbReference type="Proteomes" id="UP000824072">
    <property type="component" value="Unassembled WGS sequence"/>
</dbReference>
<dbReference type="InterPro" id="IPR049516">
    <property type="entry name" value="FAD-depend_C"/>
</dbReference>
<evidence type="ECO:0000259" key="1">
    <source>
        <dbReference type="Pfam" id="PF21688"/>
    </source>
</evidence>
<feature type="domain" description="FAD-dependent protein C-terminal" evidence="1">
    <location>
        <begin position="279"/>
        <end position="470"/>
    </location>
</feature>
<reference evidence="2" key="2">
    <citation type="journal article" date="2021" name="PeerJ">
        <title>Extensive microbial diversity within the chicken gut microbiome revealed by metagenomics and culture.</title>
        <authorList>
            <person name="Gilroy R."/>
            <person name="Ravi A."/>
            <person name="Getino M."/>
            <person name="Pursley I."/>
            <person name="Horton D.L."/>
            <person name="Alikhan N.F."/>
            <person name="Baker D."/>
            <person name="Gharbi K."/>
            <person name="Hall N."/>
            <person name="Watson M."/>
            <person name="Adriaenssens E.M."/>
            <person name="Foster-Nyarko E."/>
            <person name="Jarju S."/>
            <person name="Secka A."/>
            <person name="Antonio M."/>
            <person name="Oren A."/>
            <person name="Chaudhuri R.R."/>
            <person name="La Ragione R."/>
            <person name="Hildebrand F."/>
            <person name="Pallen M.J."/>
        </authorList>
    </citation>
    <scope>NUCLEOTIDE SEQUENCE</scope>
    <source>
        <strain evidence="2">ChiHcec3-11533</strain>
    </source>
</reference>
<evidence type="ECO:0000313" key="3">
    <source>
        <dbReference type="Proteomes" id="UP000824072"/>
    </source>
</evidence>
<dbReference type="Gene3D" id="3.30.70.2700">
    <property type="match status" value="1"/>
</dbReference>
<organism evidence="2 3">
    <name type="scientific">Candidatus Pullichristensenella excrementigallinarum</name>
    <dbReference type="NCBI Taxonomy" id="2840907"/>
    <lineage>
        <taxon>Bacteria</taxon>
        <taxon>Bacillati</taxon>
        <taxon>Bacillota</taxon>
        <taxon>Clostridia</taxon>
        <taxon>Candidatus Pullichristensenella</taxon>
    </lineage>
</organism>
<dbReference type="PIRSF" id="PIRSF038984">
    <property type="entry name" value="FAD_binding_protein"/>
    <property type="match status" value="1"/>
</dbReference>
<dbReference type="InterPro" id="IPR028348">
    <property type="entry name" value="FAD-binding_protein"/>
</dbReference>
<dbReference type="SUPFAM" id="SSF51905">
    <property type="entry name" value="FAD/NAD(P)-binding domain"/>
    <property type="match status" value="1"/>
</dbReference>
<proteinExistence type="predicted"/>
<protein>
    <recommendedName>
        <fullName evidence="1">FAD-dependent protein C-terminal domain-containing protein</fullName>
    </recommendedName>
</protein>
<reference evidence="2" key="1">
    <citation type="submission" date="2020-10" db="EMBL/GenBank/DDBJ databases">
        <authorList>
            <person name="Gilroy R."/>
        </authorList>
    </citation>
    <scope>NUCLEOTIDE SEQUENCE</scope>
    <source>
        <strain evidence="2">ChiHcec3-11533</strain>
    </source>
</reference>
<comment type="caution">
    <text evidence="2">The sequence shown here is derived from an EMBL/GenBank/DDBJ whole genome shotgun (WGS) entry which is preliminary data.</text>
</comment>
<sequence>MIRIEQIKVPLHWQKTPLAEHAARALRLSSNQVRSVRLVKKSVDARDKADIRIVLTLDVELSRVPSPLPKNCRVLPPEAPYALPAATPRKFRPVVVGLGPAGLFCALTLARAGLPPLVLERGLPVDRRSRSVSTFFSGGSLDPESNIQFGEGGAGAFSDGKLNTGIKNPRCREVLKTLVEFGAPEEILYDARPHVGTDRLPSVVLGIRREIQRLGGEVRFESRLEKLLLEGGRVVGAEFRGPKGTEMLQTEELALCVGHSARDTFAMLYSLGVPMEAKPFSIGARIEHRQAWIDRAQYGRSAGHPALGAAEYRLSCHLPDGRAAYTFCMCPGGTVVAAASEEGGIVTNGMSPFARDGENANSALLVSVSPADFPGEDALCGVRFQREWEQRAFQGDYCAPAQRVEDFLKDTASRGPGEVLPSYPLGVRWGKIDLPAYALEGMRRAILEFDRKLRGFAHPDAVLTGPETRSSSPVRIPRGADGQSSIRGLFPVGEGAGYAGGILSAAADGMGAAEAILRAPGNS</sequence>
<dbReference type="AlphaFoldDB" id="A0A9D1IAT9"/>
<evidence type="ECO:0000313" key="2">
    <source>
        <dbReference type="EMBL" id="HIU33558.1"/>
    </source>
</evidence>
<accession>A0A9D1IAT9</accession>
<dbReference type="PANTHER" id="PTHR42842">
    <property type="entry name" value="FAD/NAD(P)-BINDING OXIDOREDUCTASE"/>
    <property type="match status" value="1"/>
</dbReference>
<name>A0A9D1IAT9_9FIRM</name>
<dbReference type="PANTHER" id="PTHR42842:SF3">
    <property type="entry name" value="FAD_NAD(P)-BINDING OXIDOREDUCTASE FAMILY PROTEIN"/>
    <property type="match status" value="1"/>
</dbReference>
<gene>
    <name evidence="2" type="ORF">IAB02_03260</name>
</gene>
<dbReference type="EMBL" id="DVMU01000072">
    <property type="protein sequence ID" value="HIU33558.1"/>
    <property type="molecule type" value="Genomic_DNA"/>
</dbReference>
<dbReference type="Pfam" id="PF21688">
    <property type="entry name" value="FAD-depend_C"/>
    <property type="match status" value="1"/>
</dbReference>
<dbReference type="InterPro" id="IPR036188">
    <property type="entry name" value="FAD/NAD-bd_sf"/>
</dbReference>
<dbReference type="Gene3D" id="3.50.50.60">
    <property type="entry name" value="FAD/NAD(P)-binding domain"/>
    <property type="match status" value="2"/>
</dbReference>